<feature type="transmembrane region" description="Helical" evidence="6">
    <location>
        <begin position="145"/>
        <end position="161"/>
    </location>
</feature>
<keyword evidence="3 6" id="KW-1133">Transmembrane helix</keyword>
<dbReference type="Proteomes" id="UP000275846">
    <property type="component" value="Unassembled WGS sequence"/>
</dbReference>
<evidence type="ECO:0000256" key="3">
    <source>
        <dbReference type="ARBA" id="ARBA00022989"/>
    </source>
</evidence>
<feature type="transmembrane region" description="Helical" evidence="6">
    <location>
        <begin position="118"/>
        <end position="139"/>
    </location>
</feature>
<feature type="transmembrane region" description="Helical" evidence="6">
    <location>
        <begin position="182"/>
        <end position="200"/>
    </location>
</feature>
<dbReference type="EMBL" id="UYSU01032277">
    <property type="protein sequence ID" value="VDL88919.1"/>
    <property type="molecule type" value="Genomic_DNA"/>
</dbReference>
<evidence type="ECO:0000256" key="5">
    <source>
        <dbReference type="SAM" id="MobiDB-lite"/>
    </source>
</evidence>
<dbReference type="Pfam" id="PF00520">
    <property type="entry name" value="Ion_trans"/>
    <property type="match status" value="1"/>
</dbReference>
<feature type="compositionally biased region" description="Low complexity" evidence="5">
    <location>
        <begin position="528"/>
        <end position="547"/>
    </location>
</feature>
<feature type="domain" description="TRPM-like" evidence="8">
    <location>
        <begin position="3"/>
        <end position="55"/>
    </location>
</feature>
<name>A0A183SE86_SCHSO</name>
<keyword evidence="10" id="KW-1185">Reference proteome</keyword>
<gene>
    <name evidence="9" type="ORF">SSLN_LOCUS2534</name>
</gene>
<evidence type="ECO:0000259" key="8">
    <source>
        <dbReference type="Pfam" id="PF25508"/>
    </source>
</evidence>
<evidence type="ECO:0000256" key="4">
    <source>
        <dbReference type="ARBA" id="ARBA00023136"/>
    </source>
</evidence>
<evidence type="ECO:0000313" key="9">
    <source>
        <dbReference type="EMBL" id="VDL88919.1"/>
    </source>
</evidence>
<evidence type="ECO:0000313" key="10">
    <source>
        <dbReference type="Proteomes" id="UP000275846"/>
    </source>
</evidence>
<evidence type="ECO:0000256" key="6">
    <source>
        <dbReference type="SAM" id="Phobius"/>
    </source>
</evidence>
<feature type="transmembrane region" description="Helical" evidence="6">
    <location>
        <begin position="254"/>
        <end position="277"/>
    </location>
</feature>
<feature type="transmembrane region" description="Helical" evidence="6">
    <location>
        <begin position="340"/>
        <end position="361"/>
    </location>
</feature>
<feature type="compositionally biased region" description="Basic and acidic residues" evidence="5">
    <location>
        <begin position="480"/>
        <end position="499"/>
    </location>
</feature>
<reference evidence="9 10" key="2">
    <citation type="submission" date="2018-11" db="EMBL/GenBank/DDBJ databases">
        <authorList>
            <consortium name="Pathogen Informatics"/>
        </authorList>
    </citation>
    <scope>NUCLEOTIDE SEQUENCE [LARGE SCALE GENOMIC DNA]</scope>
    <source>
        <strain evidence="9 10">NST_G2</strain>
    </source>
</reference>
<dbReference type="GO" id="GO:0005886">
    <property type="term" value="C:plasma membrane"/>
    <property type="evidence" value="ECO:0007669"/>
    <property type="project" value="TreeGrafter"/>
</dbReference>
<organism evidence="11">
    <name type="scientific">Schistocephalus solidus</name>
    <name type="common">Tapeworm</name>
    <dbReference type="NCBI Taxonomy" id="70667"/>
    <lineage>
        <taxon>Eukaryota</taxon>
        <taxon>Metazoa</taxon>
        <taxon>Spiralia</taxon>
        <taxon>Lophotrochozoa</taxon>
        <taxon>Platyhelminthes</taxon>
        <taxon>Cestoda</taxon>
        <taxon>Eucestoda</taxon>
        <taxon>Diphyllobothriidea</taxon>
        <taxon>Diphyllobothriidae</taxon>
        <taxon>Schistocephalus</taxon>
    </lineage>
</organism>
<feature type="transmembrane region" description="Helical" evidence="6">
    <location>
        <begin position="212"/>
        <end position="234"/>
    </location>
</feature>
<dbReference type="InterPro" id="IPR057366">
    <property type="entry name" value="TRPM-like"/>
</dbReference>
<dbReference type="GO" id="GO:0005261">
    <property type="term" value="F:monoatomic cation channel activity"/>
    <property type="evidence" value="ECO:0007669"/>
    <property type="project" value="TreeGrafter"/>
</dbReference>
<dbReference type="PANTHER" id="PTHR13800">
    <property type="entry name" value="TRANSIENT RECEPTOR POTENTIAL CATION CHANNEL, SUBFAMILY M, MEMBER 6"/>
    <property type="match status" value="1"/>
</dbReference>
<evidence type="ECO:0000259" key="7">
    <source>
        <dbReference type="Pfam" id="PF00520"/>
    </source>
</evidence>
<feature type="domain" description="Ion transport" evidence="7">
    <location>
        <begin position="122"/>
        <end position="372"/>
    </location>
</feature>
<dbReference type="AlphaFoldDB" id="A0A183SE86"/>
<dbReference type="InterPro" id="IPR050927">
    <property type="entry name" value="TRPM"/>
</dbReference>
<protein>
    <submittedName>
        <fullName evidence="11">Ion_trans domain-containing protein</fullName>
    </submittedName>
</protein>
<feature type="region of interest" description="Disordered" evidence="5">
    <location>
        <begin position="525"/>
        <end position="559"/>
    </location>
</feature>
<dbReference type="WBParaSite" id="SSLN_0000262101-mRNA-1">
    <property type="protein sequence ID" value="SSLN_0000262101-mRNA-1"/>
    <property type="gene ID" value="SSLN_0000262101"/>
</dbReference>
<dbReference type="STRING" id="70667.A0A183SE86"/>
<dbReference type="GO" id="GO:0030001">
    <property type="term" value="P:metal ion transport"/>
    <property type="evidence" value="ECO:0007669"/>
    <property type="project" value="TreeGrafter"/>
</dbReference>
<proteinExistence type="predicted"/>
<evidence type="ECO:0000256" key="1">
    <source>
        <dbReference type="ARBA" id="ARBA00004141"/>
    </source>
</evidence>
<evidence type="ECO:0000313" key="11">
    <source>
        <dbReference type="WBParaSite" id="SSLN_0000262101-mRNA-1"/>
    </source>
</evidence>
<dbReference type="PANTHER" id="PTHR13800:SF1">
    <property type="entry name" value="TRANSIENT RECEPTOR POTENTIAL CATION CHANNEL TRPM"/>
    <property type="match status" value="1"/>
</dbReference>
<keyword evidence="2 6" id="KW-0812">Transmembrane</keyword>
<dbReference type="OrthoDB" id="6251179at2759"/>
<feature type="region of interest" description="Disordered" evidence="5">
    <location>
        <begin position="479"/>
        <end position="499"/>
    </location>
</feature>
<dbReference type="InterPro" id="IPR005821">
    <property type="entry name" value="Ion_trans_dom"/>
</dbReference>
<sequence length="761" mass="87247">MKSFYERMAVGILEECHGNDTANSLNMLCMARSAYGGRSQLLLAEEGNCKHFIEHQASQTCVKRVWFGNISELISLKRHKGGEQAQISVEVSRSGRKNSLGTYFKHIKDFYCAPQTRFVYNFILAVLLLIAFSTVILVWRSDSSFSKPYFFIYTLFAGIMLENIRTTIVQRNGFRQYLYGRWNLVFLACTCLFILGNLSFMPRVKDYKSLIWLTRLFLAICLLVGFAFLFRFFVVSRSIGPKLLMIHKMVLGDLLPFLAIIVIFWLAFTVFIVVIIYKPIPNESFRTQMNEFTISLRNAFFAMFGEFNMGDSISELEKMEEHCSTPDGCTYPFYNWSYPIVYGVYVLCTHVILINLLIAMFTKRYSKMESESKQLWAMQQFGLVKTFANAPPLPPTLMFIWPLVCIHEILTACCKRSKKRESNPFCRLERNERQERQLISWQKFCSLDFLRHNKLTIQLAMEHPKLAGKGSKGKGFFAKAPKDDFEAKSENQDGKTQKETETILETLVVLQNHIEELSEGLARVNPEGSSLGVPQPSGSGLGPSRSLTTPSPKRPEMEVQTSLRFNDEELKIAFFLSPADECVPERLAKSIPWDVEIPFYQAAILESVNEADLRWIGKVHKEPIEPPHPLPRNPLGRTGVDGRGQLPTYGENKAFYLVFTLDEKWDYGQIPYQGQSVQRQVLLRSGPSGESHLPWFLCNHAPKDDLKDLLELLILAYMQRMALELAENEPESYDFHSNLRNELEKCDLSYVSELVVCAVEF</sequence>
<comment type="subcellular location">
    <subcellularLocation>
        <location evidence="1">Membrane</location>
        <topology evidence="1">Multi-pass membrane protein</topology>
    </subcellularLocation>
</comment>
<reference evidence="11" key="1">
    <citation type="submission" date="2016-06" db="UniProtKB">
        <authorList>
            <consortium name="WormBaseParasite"/>
        </authorList>
    </citation>
    <scope>IDENTIFICATION</scope>
</reference>
<dbReference type="Pfam" id="PF25508">
    <property type="entry name" value="TRPM2"/>
    <property type="match status" value="1"/>
</dbReference>
<accession>A0A183SE86</accession>
<keyword evidence="4 6" id="KW-0472">Membrane</keyword>
<evidence type="ECO:0000256" key="2">
    <source>
        <dbReference type="ARBA" id="ARBA00022692"/>
    </source>
</evidence>